<dbReference type="AlphaFoldDB" id="A0A1I9YW60"/>
<gene>
    <name evidence="1" type="ORF">BJG93_32965</name>
</gene>
<dbReference type="EMBL" id="CP017565">
    <property type="protein sequence ID" value="APA90407.1"/>
    <property type="molecule type" value="Genomic_DNA"/>
</dbReference>
<name>A0A1I9YW60_9BURK</name>
<evidence type="ECO:0000313" key="1">
    <source>
        <dbReference type="EMBL" id="APA90407.1"/>
    </source>
</evidence>
<organism evidence="1">
    <name type="scientific">Paraburkholderia sprentiae WSM5005</name>
    <dbReference type="NCBI Taxonomy" id="754502"/>
    <lineage>
        <taxon>Bacteria</taxon>
        <taxon>Pseudomonadati</taxon>
        <taxon>Pseudomonadota</taxon>
        <taxon>Betaproteobacteria</taxon>
        <taxon>Burkholderiales</taxon>
        <taxon>Burkholderiaceae</taxon>
        <taxon>Paraburkholderia</taxon>
    </lineage>
</organism>
<protein>
    <submittedName>
        <fullName evidence="1">Uncharacterized protein</fullName>
    </submittedName>
</protein>
<sequence>MRKRPLLQCIAGEAKQSSTEPPERAVFFHDKEIEQCSSILGQLMRASLSTASAGNRRGMPLPDVDLPMIF</sequence>
<reference evidence="1" key="1">
    <citation type="submission" date="2016-09" db="EMBL/GenBank/DDBJ databases">
        <title>The Complete Genome of Burkholderia sprentiae wsm5005.</title>
        <authorList>
            <person name="De Meyer S."/>
            <person name="Wang P."/>
            <person name="Terpolilli J."/>
        </authorList>
    </citation>
    <scope>NUCLEOTIDE SEQUENCE [LARGE SCALE GENOMIC DNA]</scope>
    <source>
        <strain evidence="1">WSM5005</strain>
        <plasmid evidence="1">pl2WSM5005</plasmid>
    </source>
</reference>
<accession>A0A1I9YW60</accession>
<keyword evidence="1" id="KW-0614">Plasmid</keyword>
<geneLocation type="plasmid" evidence="1">
    <name>pl2WSM5005</name>
</geneLocation>
<proteinExistence type="predicted"/>